<proteinExistence type="predicted"/>
<evidence type="ECO:0000313" key="3">
    <source>
        <dbReference type="Proteomes" id="UP000031449"/>
    </source>
</evidence>
<dbReference type="PANTHER" id="PTHR42815:SF2">
    <property type="entry name" value="FAD-BINDING, PUTATIVE (AFU_ORTHOLOGUE AFUA_6G07600)-RELATED"/>
    <property type="match status" value="1"/>
</dbReference>
<dbReference type="InterPro" id="IPR012349">
    <property type="entry name" value="Split_barrel_FMN-bd"/>
</dbReference>
<dbReference type="NCBIfam" id="TIGR04025">
    <property type="entry name" value="PPOX_FMN_DR2398"/>
    <property type="match status" value="1"/>
</dbReference>
<dbReference type="InterPro" id="IPR011576">
    <property type="entry name" value="Pyridox_Oxase_N"/>
</dbReference>
<dbReference type="EMBL" id="CP009416">
    <property type="protein sequence ID" value="AJD89831.1"/>
    <property type="molecule type" value="Genomic_DNA"/>
</dbReference>
<dbReference type="InterPro" id="IPR024029">
    <property type="entry name" value="Pyridox_Oxase_FMN-dep"/>
</dbReference>
<accession>A0A0B5AIH6</accession>
<feature type="domain" description="Pyridoxamine 5'-phosphate oxidase N-terminal" evidence="1">
    <location>
        <begin position="30"/>
        <end position="151"/>
    </location>
</feature>
<dbReference type="AlphaFoldDB" id="A0A0B5AIH6"/>
<dbReference type="STRING" id="1508404.JMA_05140"/>
<dbReference type="BioCyc" id="JESP1508404:G14D9-9731-MONOMER"/>
<dbReference type="Proteomes" id="UP000031449">
    <property type="component" value="Chromosome"/>
</dbReference>
<evidence type="ECO:0000313" key="2">
    <source>
        <dbReference type="EMBL" id="AJD89831.1"/>
    </source>
</evidence>
<sequence>MIGDIQTEEQLRAYLGEPSQLVQNKVIDHIDEHCRAFISRSPFLTISTADEAGFCDASPRGDAPGFVVVEDDQHLLIPERPGNKRADSLSNLLKNSRIGLLFMVPGLGETLRINGQAVLVTDQTVLEQMSVNGKPPLLAIRVRADECFIHCAKAFIRSGLWKPETWLEKDQLPKPAKIIQAHAKLPDLTEKGVEEKLKNSYEHKLY</sequence>
<dbReference type="Pfam" id="PF01243">
    <property type="entry name" value="PNPOx_N"/>
    <property type="match status" value="1"/>
</dbReference>
<dbReference type="PANTHER" id="PTHR42815">
    <property type="entry name" value="FAD-BINDING, PUTATIVE (AFU_ORTHOLOGUE AFUA_6G07600)-RELATED"/>
    <property type="match status" value="1"/>
</dbReference>
<gene>
    <name evidence="2" type="ORF">JMA_05140</name>
</gene>
<name>A0A0B5AIH6_9BACL</name>
<dbReference type="OrthoDB" id="9796486at2"/>
<organism evidence="2 3">
    <name type="scientific">Jeotgalibacillus malaysiensis</name>
    <dbReference type="NCBI Taxonomy" id="1508404"/>
    <lineage>
        <taxon>Bacteria</taxon>
        <taxon>Bacillati</taxon>
        <taxon>Bacillota</taxon>
        <taxon>Bacilli</taxon>
        <taxon>Bacillales</taxon>
        <taxon>Caryophanaceae</taxon>
        <taxon>Jeotgalibacillus</taxon>
    </lineage>
</organism>
<dbReference type="SUPFAM" id="SSF50475">
    <property type="entry name" value="FMN-binding split barrel"/>
    <property type="match status" value="1"/>
</dbReference>
<dbReference type="HOGENOM" id="CLU_085054_1_0_9"/>
<dbReference type="GO" id="GO:0016787">
    <property type="term" value="F:hydrolase activity"/>
    <property type="evidence" value="ECO:0007669"/>
    <property type="project" value="UniProtKB-KW"/>
</dbReference>
<keyword evidence="2" id="KW-0378">Hydrolase</keyword>
<dbReference type="Gene3D" id="2.30.110.10">
    <property type="entry name" value="Electron Transport, Fmn-binding Protein, Chain A"/>
    <property type="match status" value="1"/>
</dbReference>
<protein>
    <submittedName>
        <fullName evidence="2">Phosphohydrolase</fullName>
    </submittedName>
</protein>
<evidence type="ECO:0000259" key="1">
    <source>
        <dbReference type="Pfam" id="PF01243"/>
    </source>
</evidence>
<keyword evidence="3" id="KW-1185">Reference proteome</keyword>
<reference evidence="2 3" key="1">
    <citation type="submission" date="2014-08" db="EMBL/GenBank/DDBJ databases">
        <title>Complete genome of a marine bacteria Jeotgalibacillus malaysiensis.</title>
        <authorList>
            <person name="Yaakop A.S."/>
            <person name="Chan K.-G."/>
            <person name="Goh K.M."/>
        </authorList>
    </citation>
    <scope>NUCLEOTIDE SEQUENCE [LARGE SCALE GENOMIC DNA]</scope>
    <source>
        <strain evidence="2 3">D5</strain>
    </source>
</reference>
<dbReference type="KEGG" id="jeo:JMA_05140"/>